<dbReference type="PANTHER" id="PTHR10773">
    <property type="entry name" value="DNA-DIRECTED RNA POLYMERASES I, II, AND III SUBUNIT RPABC2"/>
    <property type="match status" value="1"/>
</dbReference>
<feature type="compositionally biased region" description="Basic and acidic residues" evidence="1">
    <location>
        <begin position="87"/>
        <end position="100"/>
    </location>
</feature>
<dbReference type="AlphaFoldDB" id="A0AAE1L774"/>
<keyword evidence="3" id="KW-1185">Reference proteome</keyword>
<reference evidence="2" key="2">
    <citation type="journal article" date="2023" name="BMC Genomics">
        <title>Pest status, molecular evolution, and epigenetic factors derived from the genome assembly of Frankliniella fusca, a thysanopteran phytovirus vector.</title>
        <authorList>
            <person name="Catto M.A."/>
            <person name="Labadie P.E."/>
            <person name="Jacobson A.L."/>
            <person name="Kennedy G.G."/>
            <person name="Srinivasan R."/>
            <person name="Hunt B.G."/>
        </authorList>
    </citation>
    <scope>NUCLEOTIDE SEQUENCE</scope>
    <source>
        <strain evidence="2">PL_HMW_Pooled</strain>
    </source>
</reference>
<name>A0AAE1L774_9NEOP</name>
<proteinExistence type="predicted"/>
<gene>
    <name evidence="2" type="ORF">KUF71_018852</name>
</gene>
<dbReference type="PANTHER" id="PTHR10773:SF19">
    <property type="match status" value="1"/>
</dbReference>
<feature type="region of interest" description="Disordered" evidence="1">
    <location>
        <begin position="80"/>
        <end position="108"/>
    </location>
</feature>
<sequence length="335" mass="37624">MLYRHARVREGLEMCAAVTSSKRAHRLVSLCQLNNNNYDIAGWEAHNVFQDQSPSCCSTYYFITNATQLAVPYSTSQETSTLIESDNQEKLERLSRESDGKGAAIPDPNTALQQVSNSSSSSHVSLVPVFSGGGETESNAVLKICSGSESKVKRKFLEDKLIDKNINFQDQNILHQPYENLFPSQVKTLQMKFALNSGIEHVNTVGKVRKARKPLAPCKANCIRCEKPKLDENERDQISKSFWSLKDHGQQWLFIYDAVSLSATKSGSKGTKAFNRYYSFLVDGKRRKICKTMFKCTLNISDSWIVSALSHCCDKNLVIPDQRGKHRSLNKNEPA</sequence>
<dbReference type="Proteomes" id="UP001219518">
    <property type="component" value="Unassembled WGS sequence"/>
</dbReference>
<accession>A0AAE1L774</accession>
<evidence type="ECO:0000313" key="3">
    <source>
        <dbReference type="Proteomes" id="UP001219518"/>
    </source>
</evidence>
<reference evidence="2" key="1">
    <citation type="submission" date="2021-07" db="EMBL/GenBank/DDBJ databases">
        <authorList>
            <person name="Catto M.A."/>
            <person name="Jacobson A."/>
            <person name="Kennedy G."/>
            <person name="Labadie P."/>
            <person name="Hunt B.G."/>
            <person name="Srinivasan R."/>
        </authorList>
    </citation>
    <scope>NUCLEOTIDE SEQUENCE</scope>
    <source>
        <strain evidence="2">PL_HMW_Pooled</strain>
        <tissue evidence="2">Head</tissue>
    </source>
</reference>
<evidence type="ECO:0000256" key="1">
    <source>
        <dbReference type="SAM" id="MobiDB-lite"/>
    </source>
</evidence>
<evidence type="ECO:0000313" key="2">
    <source>
        <dbReference type="EMBL" id="KAK3908359.1"/>
    </source>
</evidence>
<organism evidence="2 3">
    <name type="scientific">Frankliniella fusca</name>
    <dbReference type="NCBI Taxonomy" id="407009"/>
    <lineage>
        <taxon>Eukaryota</taxon>
        <taxon>Metazoa</taxon>
        <taxon>Ecdysozoa</taxon>
        <taxon>Arthropoda</taxon>
        <taxon>Hexapoda</taxon>
        <taxon>Insecta</taxon>
        <taxon>Pterygota</taxon>
        <taxon>Neoptera</taxon>
        <taxon>Paraneoptera</taxon>
        <taxon>Thysanoptera</taxon>
        <taxon>Terebrantia</taxon>
        <taxon>Thripoidea</taxon>
        <taxon>Thripidae</taxon>
        <taxon>Frankliniella</taxon>
    </lineage>
</organism>
<protein>
    <submittedName>
        <fullName evidence="2">Protein prickle</fullName>
    </submittedName>
</protein>
<comment type="caution">
    <text evidence="2">The sequence shown here is derived from an EMBL/GenBank/DDBJ whole genome shotgun (WGS) entry which is preliminary data.</text>
</comment>
<dbReference type="EMBL" id="JAHWGI010000055">
    <property type="protein sequence ID" value="KAK3908359.1"/>
    <property type="molecule type" value="Genomic_DNA"/>
</dbReference>